<dbReference type="EMBL" id="UINC01001072">
    <property type="protein sequence ID" value="SUZ69786.1"/>
    <property type="molecule type" value="Genomic_DNA"/>
</dbReference>
<evidence type="ECO:0000259" key="6">
    <source>
        <dbReference type="SMART" id="SM01383"/>
    </source>
</evidence>
<evidence type="ECO:0000256" key="4">
    <source>
        <dbReference type="SAM" id="MobiDB-lite"/>
    </source>
</evidence>
<dbReference type="Gene3D" id="2.30.30.30">
    <property type="match status" value="1"/>
</dbReference>
<dbReference type="Gene3D" id="4.10.950.10">
    <property type="entry name" value="Ribosomal protein L2, domain 3"/>
    <property type="match status" value="1"/>
</dbReference>
<dbReference type="NCBIfam" id="TIGR01171">
    <property type="entry name" value="rplB_bact"/>
    <property type="match status" value="1"/>
</dbReference>
<protein>
    <submittedName>
        <fullName evidence="7">Uncharacterized protein</fullName>
    </submittedName>
</protein>
<feature type="compositionally biased region" description="Basic residues" evidence="4">
    <location>
        <begin position="243"/>
        <end position="255"/>
    </location>
</feature>
<dbReference type="InterPro" id="IPR014722">
    <property type="entry name" value="Rib_uL2_dom2"/>
</dbReference>
<name>A0A381PRX4_9ZZZZ</name>
<dbReference type="Pfam" id="PF03947">
    <property type="entry name" value="Ribosomal_L2_C"/>
    <property type="match status" value="1"/>
</dbReference>
<dbReference type="SMART" id="SM01382">
    <property type="entry name" value="Ribosomal_L2_C"/>
    <property type="match status" value="1"/>
</dbReference>
<evidence type="ECO:0000256" key="3">
    <source>
        <dbReference type="ARBA" id="ARBA00023274"/>
    </source>
</evidence>
<dbReference type="PROSITE" id="PS00467">
    <property type="entry name" value="RIBOSOMAL_L2"/>
    <property type="match status" value="1"/>
</dbReference>
<accession>A0A381PRX4</accession>
<dbReference type="PANTHER" id="PTHR13691">
    <property type="entry name" value="RIBOSOMAL PROTEIN L2"/>
    <property type="match status" value="1"/>
</dbReference>
<dbReference type="InterPro" id="IPR008991">
    <property type="entry name" value="Translation_prot_SH3-like_sf"/>
</dbReference>
<sequence>MAKKIKPVTPGLRFRIAPIFDEITSSNPEKSLLKTLKKSGGRNSKGKMTVRNIGGGHKRKIRLIDFKRIKDGIDAIVKSIEYDPTRSANIALIYYKDGVKSYIISPHGLKVGQVINSGDDAPIEIGNCLSLSKIPLGTIIHNIELFPGKGASIARSAGSYAQLLAKEGKYASVKLPSGEMRLILLTCRASIGSVSNPNHMNIRLGKAGRNRWLGNRPRVRGVAMNPVDHPMGGGEGKASGGHPRSRKGLYSKGLKTRKKNKYSDKFIITKRK</sequence>
<dbReference type="InterPro" id="IPR014726">
    <property type="entry name" value="Ribosomal_uL2_dom3"/>
</dbReference>
<dbReference type="GO" id="GO:0003735">
    <property type="term" value="F:structural constituent of ribosome"/>
    <property type="evidence" value="ECO:0007669"/>
    <property type="project" value="InterPro"/>
</dbReference>
<dbReference type="Gene3D" id="2.40.50.140">
    <property type="entry name" value="Nucleic acid-binding proteins"/>
    <property type="match status" value="1"/>
</dbReference>
<dbReference type="AlphaFoldDB" id="A0A381PRX4"/>
<organism evidence="7">
    <name type="scientific">marine metagenome</name>
    <dbReference type="NCBI Taxonomy" id="408172"/>
    <lineage>
        <taxon>unclassified sequences</taxon>
        <taxon>metagenomes</taxon>
        <taxon>ecological metagenomes</taxon>
    </lineage>
</organism>
<dbReference type="FunFam" id="2.30.30.30:FF:000001">
    <property type="entry name" value="50S ribosomal protein L2"/>
    <property type="match status" value="1"/>
</dbReference>
<comment type="similarity">
    <text evidence="1">Belongs to the universal ribosomal protein uL2 family.</text>
</comment>
<dbReference type="FunFam" id="2.40.50.140:FF:000003">
    <property type="entry name" value="50S ribosomal protein L2"/>
    <property type="match status" value="1"/>
</dbReference>
<dbReference type="GO" id="GO:0002181">
    <property type="term" value="P:cytoplasmic translation"/>
    <property type="evidence" value="ECO:0007669"/>
    <property type="project" value="TreeGrafter"/>
</dbReference>
<evidence type="ECO:0000256" key="2">
    <source>
        <dbReference type="ARBA" id="ARBA00022980"/>
    </source>
</evidence>
<dbReference type="GO" id="GO:0003723">
    <property type="term" value="F:RNA binding"/>
    <property type="evidence" value="ECO:0007669"/>
    <property type="project" value="InterPro"/>
</dbReference>
<dbReference type="InterPro" id="IPR002171">
    <property type="entry name" value="Ribosomal_uL2"/>
</dbReference>
<dbReference type="PANTHER" id="PTHR13691:SF5">
    <property type="entry name" value="LARGE RIBOSOMAL SUBUNIT PROTEIN UL2M"/>
    <property type="match status" value="1"/>
</dbReference>
<dbReference type="InterPro" id="IPR012340">
    <property type="entry name" value="NA-bd_OB-fold"/>
</dbReference>
<reference evidence="7" key="1">
    <citation type="submission" date="2018-05" db="EMBL/GenBank/DDBJ databases">
        <authorList>
            <person name="Lanie J.A."/>
            <person name="Ng W.-L."/>
            <person name="Kazmierczak K.M."/>
            <person name="Andrzejewski T.M."/>
            <person name="Davidsen T.M."/>
            <person name="Wayne K.J."/>
            <person name="Tettelin H."/>
            <person name="Glass J.I."/>
            <person name="Rusch D."/>
            <person name="Podicherti R."/>
            <person name="Tsui H.-C.T."/>
            <person name="Winkler M.E."/>
        </authorList>
    </citation>
    <scope>NUCLEOTIDE SEQUENCE</scope>
</reference>
<evidence type="ECO:0000259" key="5">
    <source>
        <dbReference type="SMART" id="SM01382"/>
    </source>
</evidence>
<keyword evidence="3" id="KW-0687">Ribonucleoprotein</keyword>
<feature type="domain" description="Large ribosomal subunit protein uL2 RNA-binding" evidence="6">
    <location>
        <begin position="41"/>
        <end position="117"/>
    </location>
</feature>
<dbReference type="InterPro" id="IPR005880">
    <property type="entry name" value="Ribosomal_uL2_bac/org-type"/>
</dbReference>
<dbReference type="InterPro" id="IPR022666">
    <property type="entry name" value="Ribosomal_uL2_RNA-bd_dom"/>
</dbReference>
<gene>
    <name evidence="7" type="ORF">METZ01_LOCUS22640</name>
</gene>
<dbReference type="HAMAP" id="MF_01320_B">
    <property type="entry name" value="Ribosomal_uL2_B"/>
    <property type="match status" value="1"/>
</dbReference>
<evidence type="ECO:0000256" key="1">
    <source>
        <dbReference type="ARBA" id="ARBA00005636"/>
    </source>
</evidence>
<dbReference type="GO" id="GO:0015934">
    <property type="term" value="C:large ribosomal subunit"/>
    <property type="evidence" value="ECO:0007669"/>
    <property type="project" value="InterPro"/>
</dbReference>
<feature type="domain" description="Large ribosomal subunit protein uL2 C-terminal" evidence="5">
    <location>
        <begin position="123"/>
        <end position="250"/>
    </location>
</feature>
<dbReference type="GO" id="GO:0016740">
    <property type="term" value="F:transferase activity"/>
    <property type="evidence" value="ECO:0007669"/>
    <property type="project" value="InterPro"/>
</dbReference>
<feature type="region of interest" description="Disordered" evidence="4">
    <location>
        <begin position="223"/>
        <end position="255"/>
    </location>
</feature>
<evidence type="ECO:0000313" key="7">
    <source>
        <dbReference type="EMBL" id="SUZ69786.1"/>
    </source>
</evidence>
<dbReference type="Pfam" id="PF00181">
    <property type="entry name" value="Ribosomal_L2_N"/>
    <property type="match status" value="1"/>
</dbReference>
<dbReference type="FunFam" id="4.10.950.10:FF:000001">
    <property type="entry name" value="50S ribosomal protein L2"/>
    <property type="match status" value="1"/>
</dbReference>
<dbReference type="SMART" id="SM01383">
    <property type="entry name" value="Ribosomal_L2"/>
    <property type="match status" value="1"/>
</dbReference>
<dbReference type="PIRSF" id="PIRSF002158">
    <property type="entry name" value="Ribosomal_L2"/>
    <property type="match status" value="1"/>
</dbReference>
<dbReference type="SUPFAM" id="SSF50104">
    <property type="entry name" value="Translation proteins SH3-like domain"/>
    <property type="match status" value="1"/>
</dbReference>
<proteinExistence type="inferred from homology"/>
<keyword evidence="2" id="KW-0689">Ribosomal protein</keyword>
<dbReference type="InterPro" id="IPR022671">
    <property type="entry name" value="Ribosomal_uL2_CS"/>
</dbReference>
<dbReference type="InterPro" id="IPR022669">
    <property type="entry name" value="Ribosomal_uL2_C"/>
</dbReference>
<dbReference type="SUPFAM" id="SSF50249">
    <property type="entry name" value="Nucleic acid-binding proteins"/>
    <property type="match status" value="1"/>
</dbReference>